<proteinExistence type="predicted"/>
<feature type="transmembrane region" description="Helical" evidence="4">
    <location>
        <begin position="121"/>
        <end position="143"/>
    </location>
</feature>
<dbReference type="EC" id="3.2.1.20" evidence="2"/>
<dbReference type="InterPro" id="IPR031984">
    <property type="entry name" value="SLC3A2_N"/>
</dbReference>
<dbReference type="EMBL" id="GAIX01003488">
    <property type="protein sequence ID" value="JAA89072.1"/>
    <property type="molecule type" value="Transcribed_RNA"/>
</dbReference>
<comment type="catalytic activity">
    <reaction evidence="1">
        <text>Hydrolysis of terminal, non-reducing (1-&gt;4)-linked alpha-D-glucose residues with release of alpha-D-glucose.</text>
        <dbReference type="EC" id="3.2.1.20"/>
    </reaction>
</comment>
<dbReference type="InterPro" id="IPR017853">
    <property type="entry name" value="GH"/>
</dbReference>
<feature type="domain" description="Glycosyl hydrolase family 13 catalytic" evidence="5">
    <location>
        <begin position="160"/>
        <end position="446"/>
    </location>
</feature>
<keyword evidence="4" id="KW-0472">Membrane</keyword>
<dbReference type="SUPFAM" id="SSF51445">
    <property type="entry name" value="(Trans)glycosidases"/>
    <property type="match status" value="1"/>
</dbReference>
<dbReference type="GO" id="GO:0015823">
    <property type="term" value="P:phenylalanine transport"/>
    <property type="evidence" value="ECO:0007669"/>
    <property type="project" value="TreeGrafter"/>
</dbReference>
<dbReference type="GO" id="GO:0004558">
    <property type="term" value="F:alpha-1,4-glucosidase activity"/>
    <property type="evidence" value="ECO:0007669"/>
    <property type="project" value="UniProtKB-EC"/>
</dbReference>
<accession>S4PYD3</accession>
<dbReference type="Pfam" id="PF16028">
    <property type="entry name" value="SLC3A2_N"/>
    <property type="match status" value="1"/>
</dbReference>
<feature type="region of interest" description="Disordered" evidence="3">
    <location>
        <begin position="1"/>
        <end position="30"/>
    </location>
</feature>
<evidence type="ECO:0000256" key="1">
    <source>
        <dbReference type="ARBA" id="ARBA00001657"/>
    </source>
</evidence>
<keyword evidence="4" id="KW-1133">Transmembrane helix</keyword>
<sequence>MSETRKNHLTIDGGQVKEDEHVASYKPIPEADTDFRTSKISLHKSKDKLSFDGAEEKLLDKEEEARIVTRVDMVDAKYAVGDHRNGDAKIELDANKRQFSGLSKEELLKYAEDPFWVRLRWVMFALFWAMWLCMLGGAIIIIVRAPKCSPPTPRTWYEKGPLVDFSYVEDYQEVDNDLPLMEKAKVSGIFASACKDTYEVLNESPPACLKQFKEFALKAKSFGVQVIVDLTANFVSKTHTWFQQSENKTSNFSDYFIWASSNEFNPDEPGQRKLPNNWVSTKNAPAWTWSEKRQEFYLHQFEEDQPDLNFNNPQVVMQFDAVIKKWMEAGAAGIRLHHARELLVNSSFPEDIPRSGKGSVPDAGHFQYEHWLHRGTRDQAALDGLLARWTALVATHATGTEGTVFTIAEERRPELFVLDRNTTSLRPPSAAEVVLQNLTYSAAAIDKRVDKRWPAIQLTVENGTDEELAAFAMLLPATPLLQPQQIKSKGNQTKVSELLTEVVSLREDSSVQHGRHAIKAVRVRNSTETVIACARWKAGQSGYVAVYNPGTEEVHAELSGLTSLPAELSVFRVSSFNAYYTINSPVDTNDVIVPPKASVLLSYVPKTEAEQ</sequence>
<dbReference type="AlphaFoldDB" id="S4PYD3"/>
<dbReference type="GO" id="GO:0005975">
    <property type="term" value="P:carbohydrate metabolic process"/>
    <property type="evidence" value="ECO:0007669"/>
    <property type="project" value="InterPro"/>
</dbReference>
<dbReference type="InterPro" id="IPR042280">
    <property type="entry name" value="SLC3A2"/>
</dbReference>
<evidence type="ECO:0000259" key="5">
    <source>
        <dbReference type="SMART" id="SM00642"/>
    </source>
</evidence>
<dbReference type="Pfam" id="PF00128">
    <property type="entry name" value="Alpha-amylase"/>
    <property type="match status" value="1"/>
</dbReference>
<dbReference type="SMART" id="SM00642">
    <property type="entry name" value="Aamy"/>
    <property type="match status" value="1"/>
</dbReference>
<protein>
    <recommendedName>
        <fullName evidence="2">alpha-glucosidase</fullName>
        <ecNumber evidence="2">3.2.1.20</ecNumber>
    </recommendedName>
</protein>
<dbReference type="GO" id="GO:0015190">
    <property type="term" value="F:L-leucine transmembrane transporter activity"/>
    <property type="evidence" value="ECO:0007669"/>
    <property type="project" value="TreeGrafter"/>
</dbReference>
<dbReference type="Gene3D" id="3.90.400.10">
    <property type="entry name" value="Oligo-1,6-glucosidase, Domain 2"/>
    <property type="match status" value="1"/>
</dbReference>
<dbReference type="InterPro" id="IPR045857">
    <property type="entry name" value="O16G_dom_2"/>
</dbReference>
<dbReference type="PANTHER" id="PTHR46673:SF1">
    <property type="entry name" value="4F2 CELL-SURFACE ANTIGEN HEAVY CHAIN"/>
    <property type="match status" value="1"/>
</dbReference>
<reference evidence="6" key="1">
    <citation type="journal article" date="2013" name="BMC Genomics">
        <title>Unscrambling butterfly oogenesis.</title>
        <authorList>
            <person name="Carter J.M."/>
            <person name="Baker S.C."/>
            <person name="Pink R."/>
            <person name="Carter D.R."/>
            <person name="Collins A."/>
            <person name="Tomlin J."/>
            <person name="Gibbs M."/>
            <person name="Breuker C.J."/>
        </authorList>
    </citation>
    <scope>NUCLEOTIDE SEQUENCE</scope>
    <source>
        <tissue evidence="6">Ovary</tissue>
    </source>
</reference>
<dbReference type="InterPro" id="IPR006047">
    <property type="entry name" value="GH13_cat_dom"/>
</dbReference>
<evidence type="ECO:0000256" key="3">
    <source>
        <dbReference type="SAM" id="MobiDB-lite"/>
    </source>
</evidence>
<dbReference type="GO" id="GO:0016323">
    <property type="term" value="C:basolateral plasma membrane"/>
    <property type="evidence" value="ECO:0007669"/>
    <property type="project" value="TreeGrafter"/>
</dbReference>
<dbReference type="GO" id="GO:1903801">
    <property type="term" value="P:L-leucine import across plasma membrane"/>
    <property type="evidence" value="ECO:0007669"/>
    <property type="project" value="TreeGrafter"/>
</dbReference>
<dbReference type="GO" id="GO:0015173">
    <property type="term" value="F:aromatic amino acid transmembrane transporter activity"/>
    <property type="evidence" value="ECO:0007669"/>
    <property type="project" value="TreeGrafter"/>
</dbReference>
<dbReference type="GO" id="GO:1904273">
    <property type="term" value="P:L-alanine import across plasma membrane"/>
    <property type="evidence" value="ECO:0007669"/>
    <property type="project" value="TreeGrafter"/>
</dbReference>
<evidence type="ECO:0000313" key="6">
    <source>
        <dbReference type="EMBL" id="JAA89072.1"/>
    </source>
</evidence>
<evidence type="ECO:0000256" key="4">
    <source>
        <dbReference type="SAM" id="Phobius"/>
    </source>
</evidence>
<reference evidence="6" key="2">
    <citation type="submission" date="2013-05" db="EMBL/GenBank/DDBJ databases">
        <authorList>
            <person name="Carter J.-M."/>
            <person name="Baker S.C."/>
            <person name="Pink R."/>
            <person name="Carter D.R.F."/>
            <person name="Collins A."/>
            <person name="Tomlin J."/>
            <person name="Gibbs M."/>
            <person name="Breuker C.J."/>
        </authorList>
    </citation>
    <scope>NUCLEOTIDE SEQUENCE</scope>
    <source>
        <tissue evidence="6">Ovary</tissue>
    </source>
</reference>
<keyword evidence="4" id="KW-0812">Transmembrane</keyword>
<organism evidence="6">
    <name type="scientific">Pararge aegeria</name>
    <name type="common">speckled wood butterfly</name>
    <dbReference type="NCBI Taxonomy" id="116150"/>
    <lineage>
        <taxon>Eukaryota</taxon>
        <taxon>Metazoa</taxon>
        <taxon>Ecdysozoa</taxon>
        <taxon>Arthropoda</taxon>
        <taxon>Hexapoda</taxon>
        <taxon>Insecta</taxon>
        <taxon>Pterygota</taxon>
        <taxon>Neoptera</taxon>
        <taxon>Endopterygota</taxon>
        <taxon>Lepidoptera</taxon>
        <taxon>Glossata</taxon>
        <taxon>Ditrysia</taxon>
        <taxon>Papilionoidea</taxon>
        <taxon>Nymphalidae</taxon>
        <taxon>Satyrinae</taxon>
        <taxon>Satyrini</taxon>
        <taxon>Parargina</taxon>
        <taxon>Pararge</taxon>
    </lineage>
</organism>
<evidence type="ECO:0000256" key="2">
    <source>
        <dbReference type="ARBA" id="ARBA00012741"/>
    </source>
</evidence>
<dbReference type="PANTHER" id="PTHR46673">
    <property type="entry name" value="4F2 CELL-SURFACE ANTIGEN HEAVY CHAIN"/>
    <property type="match status" value="1"/>
</dbReference>
<dbReference type="GO" id="GO:0015180">
    <property type="term" value="F:L-alanine transmembrane transporter activity"/>
    <property type="evidence" value="ECO:0007669"/>
    <property type="project" value="TreeGrafter"/>
</dbReference>
<name>S4PYD3_9NEOP</name>
<dbReference type="Gene3D" id="3.20.20.80">
    <property type="entry name" value="Glycosidases"/>
    <property type="match status" value="1"/>
</dbReference>
<dbReference type="GO" id="GO:0016324">
    <property type="term" value="C:apical plasma membrane"/>
    <property type="evidence" value="ECO:0007669"/>
    <property type="project" value="TreeGrafter"/>
</dbReference>